<dbReference type="GO" id="GO:0002250">
    <property type="term" value="P:adaptive immune response"/>
    <property type="evidence" value="ECO:0007669"/>
    <property type="project" value="UniProtKB-KW"/>
</dbReference>
<evidence type="ECO:0000256" key="2">
    <source>
        <dbReference type="ARBA" id="ARBA00023130"/>
    </source>
</evidence>
<dbReference type="InterPro" id="IPR007110">
    <property type="entry name" value="Ig-like_dom"/>
</dbReference>
<comment type="caution">
    <text evidence="9">The sequence shown here is derived from an EMBL/GenBank/DDBJ whole genome shotgun (WGS) entry which is preliminary data.</text>
</comment>
<feature type="region of interest" description="Disordered" evidence="6">
    <location>
        <begin position="248"/>
        <end position="271"/>
    </location>
</feature>
<evidence type="ECO:0000259" key="8">
    <source>
        <dbReference type="PROSITE" id="PS50835"/>
    </source>
</evidence>
<keyword evidence="3" id="KW-0675">Receptor</keyword>
<organism evidence="9 10">
    <name type="scientific">Takifugu flavidus</name>
    <name type="common">sansaifugu</name>
    <dbReference type="NCBI Taxonomy" id="433684"/>
    <lineage>
        <taxon>Eukaryota</taxon>
        <taxon>Metazoa</taxon>
        <taxon>Chordata</taxon>
        <taxon>Craniata</taxon>
        <taxon>Vertebrata</taxon>
        <taxon>Euteleostomi</taxon>
        <taxon>Actinopterygii</taxon>
        <taxon>Neopterygii</taxon>
        <taxon>Teleostei</taxon>
        <taxon>Neoteleostei</taxon>
        <taxon>Acanthomorphata</taxon>
        <taxon>Eupercaria</taxon>
        <taxon>Tetraodontiformes</taxon>
        <taxon>Tetradontoidea</taxon>
        <taxon>Tetraodontidae</taxon>
        <taxon>Takifugu</taxon>
    </lineage>
</organism>
<name>A0A5C6P4S2_9TELE</name>
<dbReference type="SUPFAM" id="SSF48726">
    <property type="entry name" value="Immunoglobulin"/>
    <property type="match status" value="2"/>
</dbReference>
<dbReference type="InterPro" id="IPR036179">
    <property type="entry name" value="Ig-like_dom_sf"/>
</dbReference>
<dbReference type="InterPro" id="IPR051287">
    <property type="entry name" value="TCR_variable_region"/>
</dbReference>
<protein>
    <recommendedName>
        <fullName evidence="8">Ig-like domain-containing protein</fullName>
    </recommendedName>
</protein>
<dbReference type="AlphaFoldDB" id="A0A5C6P4S2"/>
<dbReference type="SMART" id="SM00406">
    <property type="entry name" value="IGv"/>
    <property type="match status" value="1"/>
</dbReference>
<dbReference type="Proteomes" id="UP000324091">
    <property type="component" value="Chromosome 15"/>
</dbReference>
<reference evidence="9 10" key="1">
    <citation type="submission" date="2019-04" db="EMBL/GenBank/DDBJ databases">
        <title>Chromosome genome assembly for Takifugu flavidus.</title>
        <authorList>
            <person name="Xiao S."/>
        </authorList>
    </citation>
    <scope>NUCLEOTIDE SEQUENCE [LARGE SCALE GENOMIC DNA]</scope>
    <source>
        <strain evidence="9">HTHZ2018</strain>
        <tissue evidence="9">Muscle</tissue>
    </source>
</reference>
<keyword evidence="5" id="KW-0391">Immunity</keyword>
<dbReference type="InterPro" id="IPR013106">
    <property type="entry name" value="Ig_V-set"/>
</dbReference>
<evidence type="ECO:0000256" key="5">
    <source>
        <dbReference type="ARBA" id="ARBA00043266"/>
    </source>
</evidence>
<sequence length="271" mass="30581">MTPLFVSLWMATLWAECRTQKDTVLQPKAEEMAAEDQTVTLDCHYTSTDTDVYIFWYKQDGTSRPQFILSRFTLIQELQLSDSAVYYCALRPTVTEAAENHRHIPNLFWYKQDGTSRPQFILSKFTFGQGKTEDEFKERFSSTLNPTMKSAPLKIQELQLSDSAVYYCALRPTVVSSSGAPQGWKNSKTWRVQLLQEAAASVLTCSNSKITAKVLSQRVRDRVDLQVSSAAVPDSAVYDCAVRPRVTGNPQPVYNNTAPSSWKPSSHQRAT</sequence>
<keyword evidence="2" id="KW-1064">Adaptive immunity</keyword>
<dbReference type="PANTHER" id="PTHR19367:SF18">
    <property type="entry name" value="T CELL RECEPTOR ALPHA VARIABLE 16"/>
    <property type="match status" value="1"/>
</dbReference>
<dbReference type="PANTHER" id="PTHR19367">
    <property type="entry name" value="T-CELL RECEPTOR ALPHA CHAIN V REGION"/>
    <property type="match status" value="1"/>
</dbReference>
<gene>
    <name evidence="9" type="ORF">D4764_15G0006140</name>
</gene>
<evidence type="ECO:0000313" key="10">
    <source>
        <dbReference type="Proteomes" id="UP000324091"/>
    </source>
</evidence>
<dbReference type="SMART" id="SM00409">
    <property type="entry name" value="IG"/>
    <property type="match status" value="1"/>
</dbReference>
<keyword evidence="1 7" id="KW-0732">Signal</keyword>
<dbReference type="Pfam" id="PF07686">
    <property type="entry name" value="V-set"/>
    <property type="match status" value="1"/>
</dbReference>
<keyword evidence="5" id="KW-1279">T cell receptor</keyword>
<dbReference type="InterPro" id="IPR013783">
    <property type="entry name" value="Ig-like_fold"/>
</dbReference>
<dbReference type="EMBL" id="RHFK02000007">
    <property type="protein sequence ID" value="TWW73220.1"/>
    <property type="molecule type" value="Genomic_DNA"/>
</dbReference>
<feature type="chain" id="PRO_5023106918" description="Ig-like domain-containing protein" evidence="7">
    <location>
        <begin position="20"/>
        <end position="271"/>
    </location>
</feature>
<dbReference type="Gene3D" id="2.60.40.10">
    <property type="entry name" value="Immunoglobulins"/>
    <property type="match status" value="2"/>
</dbReference>
<dbReference type="GO" id="GO:0042101">
    <property type="term" value="C:T cell receptor complex"/>
    <property type="evidence" value="ECO:0007669"/>
    <property type="project" value="UniProtKB-KW"/>
</dbReference>
<evidence type="ECO:0000256" key="1">
    <source>
        <dbReference type="ARBA" id="ARBA00022729"/>
    </source>
</evidence>
<keyword evidence="10" id="KW-1185">Reference proteome</keyword>
<keyword evidence="4" id="KW-0393">Immunoglobulin domain</keyword>
<accession>A0A5C6P4S2</accession>
<proteinExistence type="predicted"/>
<evidence type="ECO:0000256" key="6">
    <source>
        <dbReference type="SAM" id="MobiDB-lite"/>
    </source>
</evidence>
<evidence type="ECO:0000256" key="7">
    <source>
        <dbReference type="SAM" id="SignalP"/>
    </source>
</evidence>
<evidence type="ECO:0000256" key="4">
    <source>
        <dbReference type="ARBA" id="ARBA00023319"/>
    </source>
</evidence>
<feature type="domain" description="Ig-like" evidence="8">
    <location>
        <begin position="3"/>
        <end position="105"/>
    </location>
</feature>
<evidence type="ECO:0000313" key="9">
    <source>
        <dbReference type="EMBL" id="TWW73220.1"/>
    </source>
</evidence>
<dbReference type="InterPro" id="IPR003599">
    <property type="entry name" value="Ig_sub"/>
</dbReference>
<evidence type="ECO:0000256" key="3">
    <source>
        <dbReference type="ARBA" id="ARBA00023170"/>
    </source>
</evidence>
<feature type="signal peptide" evidence="7">
    <location>
        <begin position="1"/>
        <end position="19"/>
    </location>
</feature>
<dbReference type="PROSITE" id="PS50835">
    <property type="entry name" value="IG_LIKE"/>
    <property type="match status" value="1"/>
</dbReference>